<proteinExistence type="predicted"/>
<dbReference type="AlphaFoldDB" id="A0A5C5GLJ7"/>
<accession>A0A5C5GLJ7</accession>
<reference evidence="2 3" key="1">
    <citation type="submission" date="2019-06" db="EMBL/GenBank/DDBJ databases">
        <title>Genome of new Rhodobacteraceae sp. SM1903.</title>
        <authorList>
            <person name="Ren X."/>
        </authorList>
    </citation>
    <scope>NUCLEOTIDE SEQUENCE [LARGE SCALE GENOMIC DNA]</scope>
    <source>
        <strain evidence="2 3">SM1903</strain>
    </source>
</reference>
<feature type="domain" description="Sulfatase-modifying factor enzyme-like" evidence="1">
    <location>
        <begin position="41"/>
        <end position="311"/>
    </location>
</feature>
<dbReference type="Gene3D" id="3.90.1580.10">
    <property type="entry name" value="paralog of FGE (formylglycine-generating enzyme)"/>
    <property type="match status" value="1"/>
</dbReference>
<dbReference type="InterPro" id="IPR016187">
    <property type="entry name" value="CTDL_fold"/>
</dbReference>
<name>A0A5C5GLJ7_9RHOB</name>
<dbReference type="InterPro" id="IPR051043">
    <property type="entry name" value="Sulfatase_Mod_Factor_Kinase"/>
</dbReference>
<dbReference type="SUPFAM" id="SSF56436">
    <property type="entry name" value="C-type lectin-like"/>
    <property type="match status" value="1"/>
</dbReference>
<dbReference type="OrthoDB" id="9768004at2"/>
<dbReference type="RefSeq" id="WP_140195346.1">
    <property type="nucleotide sequence ID" value="NZ_CP065915.1"/>
</dbReference>
<evidence type="ECO:0000313" key="3">
    <source>
        <dbReference type="Proteomes" id="UP000314011"/>
    </source>
</evidence>
<dbReference type="PANTHER" id="PTHR23150">
    <property type="entry name" value="SULFATASE MODIFYING FACTOR 1, 2"/>
    <property type="match status" value="1"/>
</dbReference>
<keyword evidence="3" id="KW-1185">Reference proteome</keyword>
<evidence type="ECO:0000313" key="2">
    <source>
        <dbReference type="EMBL" id="TNY34206.1"/>
    </source>
</evidence>
<dbReference type="EMBL" id="VFFF01000001">
    <property type="protein sequence ID" value="TNY34206.1"/>
    <property type="molecule type" value="Genomic_DNA"/>
</dbReference>
<protein>
    <submittedName>
        <fullName evidence="2">Formylglycine-generating enzyme family protein</fullName>
    </submittedName>
</protein>
<gene>
    <name evidence="2" type="ORF">FHY64_13405</name>
</gene>
<dbReference type="Proteomes" id="UP000314011">
    <property type="component" value="Unassembled WGS sequence"/>
</dbReference>
<dbReference type="Pfam" id="PF03781">
    <property type="entry name" value="FGE-sulfatase"/>
    <property type="match status" value="1"/>
</dbReference>
<evidence type="ECO:0000259" key="1">
    <source>
        <dbReference type="Pfam" id="PF03781"/>
    </source>
</evidence>
<organism evidence="2 3">
    <name type="scientific">Pelagovum pacificum</name>
    <dbReference type="NCBI Taxonomy" id="2588711"/>
    <lineage>
        <taxon>Bacteria</taxon>
        <taxon>Pseudomonadati</taxon>
        <taxon>Pseudomonadota</taxon>
        <taxon>Alphaproteobacteria</taxon>
        <taxon>Rhodobacterales</taxon>
        <taxon>Paracoccaceae</taxon>
        <taxon>Pelagovum</taxon>
    </lineage>
</organism>
<dbReference type="InterPro" id="IPR042095">
    <property type="entry name" value="SUMF_sf"/>
</dbReference>
<dbReference type="InterPro" id="IPR005532">
    <property type="entry name" value="SUMF_dom"/>
</dbReference>
<sequence length="316" mass="34379">MACCGSRTTFAGESKAGDLRPLPGHVSDIAEPTPAPVATFTGGKSFTGTRRPEIREDGEAVVRQVRLKPFACDTTLVTNRRFAAFVSDTGYRTEAERIGWGVVFRGLLSDPDAVAPSRSSTPWWVMIDGACWHTPEGEGTALAGREDHPVVHVSYADARAYADWAGGHLPSEAEWEHAARGGLDDPRFPWGEDEPDDTDFQPCNIWQGTFPTDNSARDGYVGTSPVNAFAPNGAGIHDMAGNVWEWTAEPFRIRSPSRTAKARNAAAQTQNLRLMKGGSFLCHISYCYRYRIAARSAVAADSGASNTGFRVFYDRS</sequence>
<comment type="caution">
    <text evidence="2">The sequence shown here is derived from an EMBL/GenBank/DDBJ whole genome shotgun (WGS) entry which is preliminary data.</text>
</comment>
<dbReference type="PANTHER" id="PTHR23150:SF19">
    <property type="entry name" value="FORMYLGLYCINE-GENERATING ENZYME"/>
    <property type="match status" value="1"/>
</dbReference>
<dbReference type="GO" id="GO:0120147">
    <property type="term" value="F:formylglycine-generating oxidase activity"/>
    <property type="evidence" value="ECO:0007669"/>
    <property type="project" value="TreeGrafter"/>
</dbReference>